<dbReference type="RefSeq" id="WP_283435077.1">
    <property type="nucleotide sequence ID" value="NZ_FXUG01000019.1"/>
</dbReference>
<sequence length="455" mass="51368">MYKNLCLILLMVSLSNVTFGQDANTDTAVDQTSRMQWFRDAKFGMFIHWGVYSQAGGEWNGETNHHEWLQLTAKIPLAEYTAFAKTFNPTQFDADQWVKIAKDAGMQYLVITSKHHDGFAMYDSASSGHDIADVSRFDRDPLKELADACHRHGIRFCVYYSLGRDWEDPDVPTGRGEKIGFRSNLIDFPNESEKDFSRYFERKVKPQVRELLTGYGPIGIIWFDTYELISKEQSAELKAMIRELQPECIINQRIGHDLGDYKVSEQKIPEDGSYDPWESCITMNGHWAYNKADSDWKTPQSIIQSLVDIVSKGGNLLLNVGPTGEGIIPEPSEKRLSEIGQWMDDNGEAIYACGPTPFGEELGRKVKSKSGKQSVVGKLPWRATTKPGKIYIHLFEWPDGELVIPGIDKEILDVYLLGHKSGSLKVEQSADRSTIFMPKTPAKLLVPVVCLELAE</sequence>
<dbReference type="InterPro" id="IPR013780">
    <property type="entry name" value="Glyco_hydro_b"/>
</dbReference>
<reference evidence="9 10" key="1">
    <citation type="submission" date="2017-05" db="EMBL/GenBank/DDBJ databases">
        <authorList>
            <person name="Varghese N."/>
            <person name="Submissions S."/>
        </authorList>
    </citation>
    <scope>NUCLEOTIDE SEQUENCE [LARGE SCALE GENOMIC DNA]</scope>
    <source>
        <strain evidence="9 10">DSM 25457</strain>
    </source>
</reference>
<dbReference type="InterPro" id="IPR016286">
    <property type="entry name" value="FUC_metazoa-typ"/>
</dbReference>
<evidence type="ECO:0000256" key="6">
    <source>
        <dbReference type="ARBA" id="ARBA00023295"/>
    </source>
</evidence>
<dbReference type="SUPFAM" id="SSF51445">
    <property type="entry name" value="(Trans)glycosidases"/>
    <property type="match status" value="1"/>
</dbReference>
<accession>A0ABY1QNC6</accession>
<dbReference type="Gene3D" id="2.60.40.1180">
    <property type="entry name" value="Golgi alpha-mannosidase II"/>
    <property type="match status" value="1"/>
</dbReference>
<dbReference type="PRINTS" id="PR00741">
    <property type="entry name" value="GLHYDRLASE29"/>
</dbReference>
<evidence type="ECO:0000256" key="4">
    <source>
        <dbReference type="ARBA" id="ARBA00022729"/>
    </source>
</evidence>
<evidence type="ECO:0000256" key="2">
    <source>
        <dbReference type="ARBA" id="ARBA00007951"/>
    </source>
</evidence>
<evidence type="ECO:0000313" key="9">
    <source>
        <dbReference type="EMBL" id="SMP75524.1"/>
    </source>
</evidence>
<dbReference type="Proteomes" id="UP001158067">
    <property type="component" value="Unassembled WGS sequence"/>
</dbReference>
<dbReference type="PANTHER" id="PTHR10030">
    <property type="entry name" value="ALPHA-L-FUCOSIDASE"/>
    <property type="match status" value="1"/>
</dbReference>
<protein>
    <recommendedName>
        <fullName evidence="3">alpha-L-fucosidase</fullName>
        <ecNumber evidence="3">3.2.1.51</ecNumber>
    </recommendedName>
</protein>
<proteinExistence type="inferred from homology"/>
<evidence type="ECO:0000256" key="7">
    <source>
        <dbReference type="SAM" id="SignalP"/>
    </source>
</evidence>
<dbReference type="EC" id="3.2.1.51" evidence="3"/>
<dbReference type="InterPro" id="IPR017853">
    <property type="entry name" value="GH"/>
</dbReference>
<dbReference type="PIRSF" id="PIRSF001092">
    <property type="entry name" value="Alpha-L-fucosidase"/>
    <property type="match status" value="1"/>
</dbReference>
<keyword evidence="6" id="KW-0326">Glycosidase</keyword>
<evidence type="ECO:0000256" key="5">
    <source>
        <dbReference type="ARBA" id="ARBA00022801"/>
    </source>
</evidence>
<dbReference type="InterPro" id="IPR057739">
    <property type="entry name" value="Glyco_hydro_29_N"/>
</dbReference>
<evidence type="ECO:0000313" key="10">
    <source>
        <dbReference type="Proteomes" id="UP001158067"/>
    </source>
</evidence>
<evidence type="ECO:0000259" key="8">
    <source>
        <dbReference type="Pfam" id="PF01120"/>
    </source>
</evidence>
<name>A0ABY1QNC6_9BACT</name>
<feature type="signal peptide" evidence="7">
    <location>
        <begin position="1"/>
        <end position="20"/>
    </location>
</feature>
<evidence type="ECO:0000256" key="3">
    <source>
        <dbReference type="ARBA" id="ARBA00012662"/>
    </source>
</evidence>
<dbReference type="InterPro" id="IPR000933">
    <property type="entry name" value="Glyco_hydro_29"/>
</dbReference>
<organism evidence="9 10">
    <name type="scientific">Neorhodopirellula lusitana</name>
    <dbReference type="NCBI Taxonomy" id="445327"/>
    <lineage>
        <taxon>Bacteria</taxon>
        <taxon>Pseudomonadati</taxon>
        <taxon>Planctomycetota</taxon>
        <taxon>Planctomycetia</taxon>
        <taxon>Pirellulales</taxon>
        <taxon>Pirellulaceae</taxon>
        <taxon>Neorhodopirellula</taxon>
    </lineage>
</organism>
<comment type="similarity">
    <text evidence="2">Belongs to the glycosyl hydrolase 29 family.</text>
</comment>
<evidence type="ECO:0000256" key="1">
    <source>
        <dbReference type="ARBA" id="ARBA00004071"/>
    </source>
</evidence>
<keyword evidence="5" id="KW-0378">Hydrolase</keyword>
<dbReference type="PANTHER" id="PTHR10030:SF37">
    <property type="entry name" value="ALPHA-L-FUCOSIDASE-RELATED"/>
    <property type="match status" value="1"/>
</dbReference>
<comment type="function">
    <text evidence="1">Alpha-L-fucosidase is responsible for hydrolyzing the alpha-1,6-linked fucose joined to the reducing-end N-acetylglucosamine of the carbohydrate moieties of glycoproteins.</text>
</comment>
<gene>
    <name evidence="9" type="ORF">SAMN06265222_11967</name>
</gene>
<feature type="domain" description="Glycoside hydrolase family 29 N-terminal" evidence="8">
    <location>
        <begin position="25"/>
        <end position="348"/>
    </location>
</feature>
<dbReference type="Gene3D" id="3.20.20.80">
    <property type="entry name" value="Glycosidases"/>
    <property type="match status" value="1"/>
</dbReference>
<keyword evidence="10" id="KW-1185">Reference proteome</keyword>
<keyword evidence="4 7" id="KW-0732">Signal</keyword>
<dbReference type="Pfam" id="PF01120">
    <property type="entry name" value="Alpha_L_fucos"/>
    <property type="match status" value="1"/>
</dbReference>
<feature type="chain" id="PRO_5046249266" description="alpha-L-fucosidase" evidence="7">
    <location>
        <begin position="21"/>
        <end position="455"/>
    </location>
</feature>
<comment type="caution">
    <text evidence="9">The sequence shown here is derived from an EMBL/GenBank/DDBJ whole genome shotgun (WGS) entry which is preliminary data.</text>
</comment>
<dbReference type="EMBL" id="FXUG01000019">
    <property type="protein sequence ID" value="SMP75524.1"/>
    <property type="molecule type" value="Genomic_DNA"/>
</dbReference>
<dbReference type="SMART" id="SM00812">
    <property type="entry name" value="Alpha_L_fucos"/>
    <property type="match status" value="1"/>
</dbReference>